<gene>
    <name evidence="1" type="ORF">GUL26_17240</name>
</gene>
<proteinExistence type="predicted"/>
<reference evidence="1" key="1">
    <citation type="submission" date="2020-01" db="EMBL/GenBank/DDBJ databases">
        <title>Bacteria Cultured from War Wounds Associated with the Conflict in Eastern Ukraine.</title>
        <authorList>
            <person name="Snesrud E."/>
            <person name="Galac M.R."/>
            <person name="Mc Gann P."/>
            <person name="Valentine K."/>
            <person name="Viacheslav K."/>
        </authorList>
    </citation>
    <scope>NUCLEOTIDE SEQUENCE</scope>
    <source>
        <strain evidence="1">VNMU148</strain>
    </source>
</reference>
<dbReference type="AlphaFoldDB" id="A0A6B1YAU3"/>
<accession>A0A6B1YAU3</accession>
<comment type="caution">
    <text evidence="1">The sequence shown here is derived from an EMBL/GenBank/DDBJ whole genome shotgun (WGS) entry which is preliminary data.</text>
</comment>
<sequence>MTLLQICLLSRPCVIRRLCRTMSSSVRQEPAVPVGYGDIAPCCAVGYCARIATRDITVNSSSTLLMRVIKAHARWRWRA</sequence>
<dbReference type="EMBL" id="WXZT01000012">
    <property type="protein sequence ID" value="MZZ13996.1"/>
    <property type="molecule type" value="Genomic_DNA"/>
</dbReference>
<name>A0A6B1YAU3_PSEAI</name>
<evidence type="ECO:0000313" key="2">
    <source>
        <dbReference type="Proteomes" id="UP000644192"/>
    </source>
</evidence>
<evidence type="ECO:0000313" key="1">
    <source>
        <dbReference type="EMBL" id="MZZ13996.1"/>
    </source>
</evidence>
<dbReference type="Proteomes" id="UP000644192">
    <property type="component" value="Unassembled WGS sequence"/>
</dbReference>
<organism evidence="1 2">
    <name type="scientific">Pseudomonas aeruginosa</name>
    <dbReference type="NCBI Taxonomy" id="287"/>
    <lineage>
        <taxon>Bacteria</taxon>
        <taxon>Pseudomonadati</taxon>
        <taxon>Pseudomonadota</taxon>
        <taxon>Gammaproteobacteria</taxon>
        <taxon>Pseudomonadales</taxon>
        <taxon>Pseudomonadaceae</taxon>
        <taxon>Pseudomonas</taxon>
    </lineage>
</organism>
<protein>
    <submittedName>
        <fullName evidence="1">Uncharacterized protein</fullName>
    </submittedName>
</protein>